<name>A0A285V774_9ACTN</name>
<dbReference type="OrthoDB" id="3210682at2"/>
<feature type="transmembrane region" description="Helical" evidence="1">
    <location>
        <begin position="101"/>
        <end position="123"/>
    </location>
</feature>
<feature type="transmembrane region" description="Helical" evidence="1">
    <location>
        <begin position="60"/>
        <end position="89"/>
    </location>
</feature>
<organism evidence="2 3">
    <name type="scientific">Blastococcus aggregatus</name>
    <dbReference type="NCBI Taxonomy" id="38502"/>
    <lineage>
        <taxon>Bacteria</taxon>
        <taxon>Bacillati</taxon>
        <taxon>Actinomycetota</taxon>
        <taxon>Actinomycetes</taxon>
        <taxon>Geodermatophilales</taxon>
        <taxon>Geodermatophilaceae</taxon>
        <taxon>Blastococcus</taxon>
    </lineage>
</organism>
<keyword evidence="1" id="KW-1133">Transmembrane helix</keyword>
<dbReference type="EMBL" id="OBQI01000002">
    <property type="protein sequence ID" value="SOC48886.1"/>
    <property type="molecule type" value="Genomic_DNA"/>
</dbReference>
<keyword evidence="1" id="KW-0812">Transmembrane</keyword>
<reference evidence="3" key="1">
    <citation type="submission" date="2017-08" db="EMBL/GenBank/DDBJ databases">
        <authorList>
            <person name="Varghese N."/>
            <person name="Submissions S."/>
        </authorList>
    </citation>
    <scope>NUCLEOTIDE SEQUENCE [LARGE SCALE GENOMIC DNA]</scope>
    <source>
        <strain evidence="3">DSM 4725</strain>
    </source>
</reference>
<evidence type="ECO:0000313" key="2">
    <source>
        <dbReference type="EMBL" id="SOC48886.1"/>
    </source>
</evidence>
<proteinExistence type="predicted"/>
<keyword evidence="3" id="KW-1185">Reference proteome</keyword>
<dbReference type="Gene3D" id="3.10.350.10">
    <property type="entry name" value="LysM domain"/>
    <property type="match status" value="1"/>
</dbReference>
<dbReference type="InterPro" id="IPR018392">
    <property type="entry name" value="LysM"/>
</dbReference>
<evidence type="ECO:0008006" key="4">
    <source>
        <dbReference type="Google" id="ProtNLM"/>
    </source>
</evidence>
<evidence type="ECO:0000313" key="3">
    <source>
        <dbReference type="Proteomes" id="UP000219435"/>
    </source>
</evidence>
<gene>
    <name evidence="2" type="ORF">SAMN05660748_1599</name>
</gene>
<accession>A0A285V774</accession>
<sequence length="228" mass="22292">MSGRRLTGTAMAMAAIAGVLAVLTPPFREMTAAVLAAQDTVDTTGAETVLTAAAGLLAWGVWGWGALGLVLTAVAALPGAVGRVSLVLVRVVLPGAARRAAALALGLGLGLTGPLAGTTLLVATAPAAAAGPTPAGVPDWPAPVPAAPAGGLPDWPEALAAPAAGSHVVVRGDCLWDIAAAGLSDGSGRTPSAAEIARATHSWWAANADVIGPDPDHLLPGQVLRPPP</sequence>
<protein>
    <recommendedName>
        <fullName evidence="4">LysM domain-containing protein</fullName>
    </recommendedName>
</protein>
<dbReference type="Proteomes" id="UP000219435">
    <property type="component" value="Unassembled WGS sequence"/>
</dbReference>
<dbReference type="CDD" id="cd00118">
    <property type="entry name" value="LysM"/>
    <property type="match status" value="1"/>
</dbReference>
<evidence type="ECO:0000256" key="1">
    <source>
        <dbReference type="SAM" id="Phobius"/>
    </source>
</evidence>
<dbReference type="InterPro" id="IPR036779">
    <property type="entry name" value="LysM_dom_sf"/>
</dbReference>
<keyword evidence="1" id="KW-0472">Membrane</keyword>
<dbReference type="RefSeq" id="WP_097194465.1">
    <property type="nucleotide sequence ID" value="NZ_OBQI01000002.1"/>
</dbReference>
<dbReference type="AlphaFoldDB" id="A0A285V774"/>